<sequence length="171" mass="19412">MFITAETDFGLKMLRQVPFNESVVFSPLSVIFALSMVRTGAHGKTKSQISDLLAKGKTDDDAITEHYSNLSSQIMNAKNGAQSRIANGFFLNKDFKIEKDYAQEIEEKFLAKVESYDFKKADETAKVWFYFSRLIPLHRIIDDFVSNVTEGKIHDIVNADSVRGELIDLMF</sequence>
<dbReference type="AlphaFoldDB" id="A0A3P6ULU2"/>
<keyword evidence="4" id="KW-1185">Reference proteome</keyword>
<name>A0A3P6ULU2_CYLGO</name>
<dbReference type="GO" id="GO:0004867">
    <property type="term" value="F:serine-type endopeptidase inhibitor activity"/>
    <property type="evidence" value="ECO:0007669"/>
    <property type="project" value="InterPro"/>
</dbReference>
<dbReference type="InterPro" id="IPR000215">
    <property type="entry name" value="Serpin_fam"/>
</dbReference>
<dbReference type="Proteomes" id="UP000271889">
    <property type="component" value="Unassembled WGS sequence"/>
</dbReference>
<evidence type="ECO:0000313" key="4">
    <source>
        <dbReference type="Proteomes" id="UP000271889"/>
    </source>
</evidence>
<dbReference type="PANTHER" id="PTHR11461:SF211">
    <property type="entry name" value="GH10112P-RELATED"/>
    <property type="match status" value="1"/>
</dbReference>
<dbReference type="InterPro" id="IPR036186">
    <property type="entry name" value="Serpin_sf"/>
</dbReference>
<dbReference type="GO" id="GO:0005615">
    <property type="term" value="C:extracellular space"/>
    <property type="evidence" value="ECO:0007669"/>
    <property type="project" value="InterPro"/>
</dbReference>
<dbReference type="SUPFAM" id="SSF56574">
    <property type="entry name" value="Serpins"/>
    <property type="match status" value="1"/>
</dbReference>
<evidence type="ECO:0000256" key="1">
    <source>
        <dbReference type="ARBA" id="ARBA00009500"/>
    </source>
</evidence>
<proteinExistence type="inferred from homology"/>
<organism evidence="3 4">
    <name type="scientific">Cylicostephanus goldi</name>
    <name type="common">Nematode worm</name>
    <dbReference type="NCBI Taxonomy" id="71465"/>
    <lineage>
        <taxon>Eukaryota</taxon>
        <taxon>Metazoa</taxon>
        <taxon>Ecdysozoa</taxon>
        <taxon>Nematoda</taxon>
        <taxon>Chromadorea</taxon>
        <taxon>Rhabditida</taxon>
        <taxon>Rhabditina</taxon>
        <taxon>Rhabditomorpha</taxon>
        <taxon>Strongyloidea</taxon>
        <taxon>Strongylidae</taxon>
        <taxon>Cylicostephanus</taxon>
    </lineage>
</organism>
<evidence type="ECO:0000313" key="3">
    <source>
        <dbReference type="EMBL" id="VDK79114.1"/>
    </source>
</evidence>
<accession>A0A3P6ULU2</accession>
<gene>
    <name evidence="3" type="ORF">CGOC_LOCUS7536</name>
</gene>
<dbReference type="OrthoDB" id="9518664at2759"/>
<evidence type="ECO:0000259" key="2">
    <source>
        <dbReference type="Pfam" id="PF00079"/>
    </source>
</evidence>
<dbReference type="Pfam" id="PF00079">
    <property type="entry name" value="Serpin"/>
    <property type="match status" value="1"/>
</dbReference>
<comment type="similarity">
    <text evidence="1">Belongs to the serpin family.</text>
</comment>
<dbReference type="Gene3D" id="3.30.497.10">
    <property type="entry name" value="Antithrombin, subunit I, domain 2"/>
    <property type="match status" value="1"/>
</dbReference>
<dbReference type="PANTHER" id="PTHR11461">
    <property type="entry name" value="SERINE PROTEASE INHIBITOR, SERPIN"/>
    <property type="match status" value="1"/>
</dbReference>
<dbReference type="InterPro" id="IPR023796">
    <property type="entry name" value="Serpin_dom"/>
</dbReference>
<feature type="domain" description="Serpin" evidence="2">
    <location>
        <begin position="5"/>
        <end position="162"/>
    </location>
</feature>
<dbReference type="InterPro" id="IPR042178">
    <property type="entry name" value="Serpin_sf_1"/>
</dbReference>
<reference evidence="3 4" key="1">
    <citation type="submission" date="2018-11" db="EMBL/GenBank/DDBJ databases">
        <authorList>
            <consortium name="Pathogen Informatics"/>
        </authorList>
    </citation>
    <scope>NUCLEOTIDE SEQUENCE [LARGE SCALE GENOMIC DNA]</scope>
</reference>
<protein>
    <recommendedName>
        <fullName evidence="2">Serpin domain-containing protein</fullName>
    </recommendedName>
</protein>
<dbReference type="EMBL" id="UYRV01026342">
    <property type="protein sequence ID" value="VDK79114.1"/>
    <property type="molecule type" value="Genomic_DNA"/>
</dbReference>